<sequence>MVDEDFQSGHRPMSQPFQVFQAVSWAQPSPPMDFTTNNQLSRFTDCAAQDLTFEDFENITSAGAGEFDTTMLSSGLQQSLFRPLIAPQTCSLVMNTLCSEKGPSSFMGPTDNQPQHPLRVVHRAARKRAPKAPTISPKKWEPAEGRIRQLFVDEERTYKDVMATVNKDERQYKAKILQMKLKRNVEAAKRTALIRHIQYRKDTLKKATKYVRVHGHRKPQAMVQQWMKEYPMTKWPTPYPPPSPLPSQISLRTRSRLASPTSSVLTVFNRNIPGTQSAVATSPVMDTPIKRLLSHAHEPNMVIKSEQCGAILNDFQKILSAGHDIPKCAWHDMWSPEFEEFLVTIRNWMNLTRKIWLGKETQAIFEQLQPSSEHNSVQEELSIQRPITAQIVIHPNSSCVPPYRIVLDLDPHLNPSARITYQAIIPNSSEVFHIIEYGELEDLLRAFDNKTASLTDRDEEVDFVRFLLKNGFDPNAIECDGGDGNLSLKEDDSFHNASECCRLMLETGADFEMRGEEISNFEWILVSESSTLLKHVIQYGRPFLHPYIQWYQFWPLLKLADYSGYGYCESFHVLEKAIILLKWGAEISCKDSEGSTVLHKVLRSYRRRPANRSRSEKEPVELLEVFIAAGADVYALNKSGYSASRTAREYGREEEWSEALEFCGFDFKEVMNRTMPKHKQYTGPRQTPKSAFEEYYRQWDENKWDEKMTRLEKVDIKEVENREEKCNNQFEDISDESECWCEDDGEDEHRLEGQLKCYCTPEAATVASRNTDGDGNDRIDDLVDDHYDLGHAHHAEHGNETGEDMLMAQTDHVSSMDQGIAITFEGTDHDGNNTLRTATRHLYDPMLNDEAESTTGSWRCGAMDYRRNLDQTSLAEGDYFEEMEAVLEDPFQTEFDAFMASD</sequence>
<accession>A0A8H4RXA4</accession>
<dbReference type="InterPro" id="IPR036770">
    <property type="entry name" value="Ankyrin_rpt-contain_sf"/>
</dbReference>
<dbReference type="SUPFAM" id="SSF48403">
    <property type="entry name" value="Ankyrin repeat"/>
    <property type="match status" value="1"/>
</dbReference>
<name>A0A8H4RXA4_9HELO</name>
<dbReference type="AlphaFoldDB" id="A0A8H4RXA4"/>
<dbReference type="Gene3D" id="1.25.40.20">
    <property type="entry name" value="Ankyrin repeat-containing domain"/>
    <property type="match status" value="1"/>
</dbReference>
<organism evidence="1 2">
    <name type="scientific">Cudoniella acicularis</name>
    <dbReference type="NCBI Taxonomy" id="354080"/>
    <lineage>
        <taxon>Eukaryota</taxon>
        <taxon>Fungi</taxon>
        <taxon>Dikarya</taxon>
        <taxon>Ascomycota</taxon>
        <taxon>Pezizomycotina</taxon>
        <taxon>Leotiomycetes</taxon>
        <taxon>Helotiales</taxon>
        <taxon>Tricladiaceae</taxon>
        <taxon>Cudoniella</taxon>
    </lineage>
</organism>
<reference evidence="1 2" key="1">
    <citation type="submission" date="2020-03" db="EMBL/GenBank/DDBJ databases">
        <title>Draft Genome Sequence of Cudoniella acicularis.</title>
        <authorList>
            <person name="Buettner E."/>
            <person name="Kellner H."/>
        </authorList>
    </citation>
    <scope>NUCLEOTIDE SEQUENCE [LARGE SCALE GENOMIC DNA]</scope>
    <source>
        <strain evidence="1 2">DSM 108380</strain>
    </source>
</reference>
<dbReference type="OrthoDB" id="3551194at2759"/>
<evidence type="ECO:0000313" key="2">
    <source>
        <dbReference type="Proteomes" id="UP000566819"/>
    </source>
</evidence>
<proteinExistence type="predicted"/>
<comment type="caution">
    <text evidence="1">The sequence shown here is derived from an EMBL/GenBank/DDBJ whole genome shotgun (WGS) entry which is preliminary data.</text>
</comment>
<gene>
    <name evidence="1" type="ORF">G7Y89_g909</name>
</gene>
<protein>
    <submittedName>
        <fullName evidence="1">Uncharacterized protein</fullName>
    </submittedName>
</protein>
<dbReference type="Proteomes" id="UP000566819">
    <property type="component" value="Unassembled WGS sequence"/>
</dbReference>
<dbReference type="EMBL" id="JAAMPI010000033">
    <property type="protein sequence ID" value="KAF4637156.1"/>
    <property type="molecule type" value="Genomic_DNA"/>
</dbReference>
<keyword evidence="2" id="KW-1185">Reference proteome</keyword>
<evidence type="ECO:0000313" key="1">
    <source>
        <dbReference type="EMBL" id="KAF4637156.1"/>
    </source>
</evidence>